<dbReference type="CDD" id="cd12797">
    <property type="entry name" value="M23_peptidase"/>
    <property type="match status" value="1"/>
</dbReference>
<accession>A0A062U4D1</accession>
<keyword evidence="5" id="KW-1185">Reference proteome</keyword>
<dbReference type="PANTHER" id="PTHR21666">
    <property type="entry name" value="PEPTIDASE-RELATED"/>
    <property type="match status" value="1"/>
</dbReference>
<dbReference type="Pfam" id="PF01551">
    <property type="entry name" value="Peptidase_M23"/>
    <property type="match status" value="1"/>
</dbReference>
<dbReference type="RefSeq" id="WP_051594784.1">
    <property type="nucleotide sequence ID" value="NZ_AWFA01000014.1"/>
</dbReference>
<evidence type="ECO:0000313" key="5">
    <source>
        <dbReference type="Proteomes" id="UP000249123"/>
    </source>
</evidence>
<dbReference type="STRING" id="1280941.HY2_11395"/>
<keyword evidence="2" id="KW-0732">Signal</keyword>
<dbReference type="Gene3D" id="2.70.70.10">
    <property type="entry name" value="Glucose Permease (Domain IIA)"/>
    <property type="match status" value="1"/>
</dbReference>
<evidence type="ECO:0000313" key="4">
    <source>
        <dbReference type="EMBL" id="RAN35510.1"/>
    </source>
</evidence>
<feature type="compositionally biased region" description="Pro residues" evidence="1">
    <location>
        <begin position="29"/>
        <end position="54"/>
    </location>
</feature>
<evidence type="ECO:0000259" key="3">
    <source>
        <dbReference type="Pfam" id="PF01551"/>
    </source>
</evidence>
<name>A0A062U4D1_9PROT</name>
<dbReference type="EMBL" id="AWFB01000004">
    <property type="protein sequence ID" value="RAN35510.1"/>
    <property type="molecule type" value="Genomic_DNA"/>
</dbReference>
<feature type="region of interest" description="Disordered" evidence="1">
    <location>
        <begin position="23"/>
        <end position="177"/>
    </location>
</feature>
<dbReference type="GO" id="GO:0004222">
    <property type="term" value="F:metalloendopeptidase activity"/>
    <property type="evidence" value="ECO:0007669"/>
    <property type="project" value="TreeGrafter"/>
</dbReference>
<gene>
    <name evidence="4" type="ORF">HY3_08190</name>
</gene>
<feature type="chain" id="PRO_5043926687" description="M23ase beta-sheet core domain-containing protein" evidence="2">
    <location>
        <begin position="22"/>
        <end position="420"/>
    </location>
</feature>
<feature type="compositionally biased region" description="Acidic residues" evidence="1">
    <location>
        <begin position="92"/>
        <end position="113"/>
    </location>
</feature>
<evidence type="ECO:0000256" key="2">
    <source>
        <dbReference type="SAM" id="SignalP"/>
    </source>
</evidence>
<reference evidence="4 5" key="1">
    <citation type="submission" date="2013-04" db="EMBL/GenBank/DDBJ databases">
        <title>Hyphomonas sp. T24B3 Genome Sequencing.</title>
        <authorList>
            <person name="Lai Q."/>
            <person name="Shao Z."/>
        </authorList>
    </citation>
    <scope>NUCLEOTIDE SEQUENCE [LARGE SCALE GENOMIC DNA]</scope>
    <source>
        <strain evidence="4 5">T24B3</strain>
    </source>
</reference>
<accession>A0A328JW84</accession>
<dbReference type="eggNOG" id="COG0739">
    <property type="taxonomic scope" value="Bacteria"/>
</dbReference>
<dbReference type="InterPro" id="IPR011055">
    <property type="entry name" value="Dup_hybrid_motif"/>
</dbReference>
<dbReference type="Proteomes" id="UP000249123">
    <property type="component" value="Unassembled WGS sequence"/>
</dbReference>
<dbReference type="PROSITE" id="PS51257">
    <property type="entry name" value="PROKAR_LIPOPROTEIN"/>
    <property type="match status" value="1"/>
</dbReference>
<evidence type="ECO:0000256" key="1">
    <source>
        <dbReference type="SAM" id="MobiDB-lite"/>
    </source>
</evidence>
<organism evidence="4 5">
    <name type="scientific">Hyphomonas pacifica</name>
    <dbReference type="NCBI Taxonomy" id="1280941"/>
    <lineage>
        <taxon>Bacteria</taxon>
        <taxon>Pseudomonadati</taxon>
        <taxon>Pseudomonadota</taxon>
        <taxon>Alphaproteobacteria</taxon>
        <taxon>Hyphomonadales</taxon>
        <taxon>Hyphomonadaceae</taxon>
        <taxon>Hyphomonas</taxon>
    </lineage>
</organism>
<feature type="signal peptide" evidence="2">
    <location>
        <begin position="1"/>
        <end position="21"/>
    </location>
</feature>
<protein>
    <recommendedName>
        <fullName evidence="3">M23ase beta-sheet core domain-containing protein</fullName>
    </recommendedName>
</protein>
<feature type="compositionally biased region" description="Acidic residues" evidence="1">
    <location>
        <begin position="135"/>
        <end position="156"/>
    </location>
</feature>
<dbReference type="PANTHER" id="PTHR21666:SF270">
    <property type="entry name" value="MUREIN HYDROLASE ACTIVATOR ENVC"/>
    <property type="match status" value="1"/>
</dbReference>
<feature type="domain" description="M23ase beta-sheet core" evidence="3">
    <location>
        <begin position="294"/>
        <end position="369"/>
    </location>
</feature>
<dbReference type="SUPFAM" id="SSF51261">
    <property type="entry name" value="Duplicated hybrid motif"/>
    <property type="match status" value="1"/>
</dbReference>
<sequence length="420" mass="44221">MRSARLLIASGAALLALSACDFIRFPGDGGPPPETPEPGPAVPPGAPGPPPPAAPVEDPYGLGGDAETPDDTDLPAPPSEDTDTPDPVSDGTDADDVEDPATDLDADPVDDVMPDTHAPDETESPEVPDTGTGETPEDATDTPTSEEPDAEPEDTGETGLDTETPTQPEPVSDTDTAEPTFSYYEAGALLPGSGQGAPDQTVYAPDMVFPIADAPAYLQSQVFSFGGGVAGGDQCDARNYAYPWRDNFCEVRSANRNSPYCPQNKVHQGQDIRVGSAESCNTIRRTPAADRAFQKVVAVEDGIISHVGSYSVNLRAGGRIYKYMHMNMNKLEVKAGDAVNAGDHIGYVSNDFGGTPTTFHLHFEITQNGGNGQWVHVPPYLSLVKAYERRENGPGEAIEAPSIGVASTPFVIPEGMEIIE</sequence>
<dbReference type="InterPro" id="IPR016047">
    <property type="entry name" value="M23ase_b-sheet_dom"/>
</dbReference>
<dbReference type="AlphaFoldDB" id="A0A062U4D1"/>
<comment type="caution">
    <text evidence="4">The sequence shown here is derived from an EMBL/GenBank/DDBJ whole genome shotgun (WGS) entry which is preliminary data.</text>
</comment>
<dbReference type="InterPro" id="IPR050570">
    <property type="entry name" value="Cell_wall_metabolism_enzyme"/>
</dbReference>
<feature type="compositionally biased region" description="Low complexity" evidence="1">
    <location>
        <begin position="157"/>
        <end position="166"/>
    </location>
</feature>
<proteinExistence type="predicted"/>